<dbReference type="GO" id="GO:0016788">
    <property type="term" value="F:hydrolase activity, acting on ester bonds"/>
    <property type="evidence" value="ECO:0007669"/>
    <property type="project" value="UniProtKB-ARBA"/>
</dbReference>
<proteinExistence type="predicted"/>
<dbReference type="SUPFAM" id="SSF52266">
    <property type="entry name" value="SGNH hydrolase"/>
    <property type="match status" value="1"/>
</dbReference>
<accession>A0A963YZ44</accession>
<feature type="domain" description="SGNH hydrolase-type esterase" evidence="2">
    <location>
        <begin position="61"/>
        <end position="216"/>
    </location>
</feature>
<keyword evidence="4" id="KW-1185">Reference proteome</keyword>
<dbReference type="RefSeq" id="WP_227306478.1">
    <property type="nucleotide sequence ID" value="NZ_JAESVA010000002.1"/>
</dbReference>
<sequence>MRVFFAGLWLSALSLSLVHPASAQSRDSDFCAPAISAVPRIYPAEALSALHEDGTGLIVGDSIAAYWQVGLEPILGSNVVNLGFPQDQPGNVLWRLDKIEGRRHWIRALIIAGVNSSWKSKRCDVASGIESIVAKVRSLSPQAQILVMAVLPHGPSLQSSLPFVDPINASLKADALNKGFIFVDPSPVFLANCENKPSCPLLKMPGWLHPTQQGYDVMARAAQKAISLSNSISK</sequence>
<gene>
    <name evidence="3" type="ORF">ACELLULO517_06425</name>
</gene>
<comment type="caution">
    <text evidence="3">The sequence shown here is derived from an EMBL/GenBank/DDBJ whole genome shotgun (WGS) entry which is preliminary data.</text>
</comment>
<dbReference type="EMBL" id="JAESVA010000002">
    <property type="protein sequence ID" value="MCB8879862.1"/>
    <property type="molecule type" value="Genomic_DNA"/>
</dbReference>
<dbReference type="AlphaFoldDB" id="A0A963YZ44"/>
<protein>
    <recommendedName>
        <fullName evidence="2">SGNH hydrolase-type esterase domain-containing protein</fullName>
    </recommendedName>
</protein>
<name>A0A963YZ44_9PROT</name>
<evidence type="ECO:0000313" key="4">
    <source>
        <dbReference type="Proteomes" id="UP000721844"/>
    </source>
</evidence>
<dbReference type="InterPro" id="IPR013830">
    <property type="entry name" value="SGNH_hydro"/>
</dbReference>
<evidence type="ECO:0000256" key="1">
    <source>
        <dbReference type="SAM" id="SignalP"/>
    </source>
</evidence>
<evidence type="ECO:0000259" key="2">
    <source>
        <dbReference type="Pfam" id="PF13472"/>
    </source>
</evidence>
<dbReference type="Proteomes" id="UP000721844">
    <property type="component" value="Unassembled WGS sequence"/>
</dbReference>
<feature type="signal peptide" evidence="1">
    <location>
        <begin position="1"/>
        <end position="23"/>
    </location>
</feature>
<dbReference type="Pfam" id="PF13472">
    <property type="entry name" value="Lipase_GDSL_2"/>
    <property type="match status" value="1"/>
</dbReference>
<keyword evidence="1" id="KW-0732">Signal</keyword>
<dbReference type="Gene3D" id="3.40.50.1110">
    <property type="entry name" value="SGNH hydrolase"/>
    <property type="match status" value="1"/>
</dbReference>
<reference evidence="3 4" key="1">
    <citation type="journal article" date="2021" name="Microorganisms">
        <title>Acidisoma silvae sp. nov. and Acidisomacellulosilytica sp. nov., Two Acidophilic Bacteria Isolated from Decaying Wood, Hydrolyzing Cellulose and Producing Poly-3-hydroxybutyrate.</title>
        <authorList>
            <person name="Mieszkin S."/>
            <person name="Pouder E."/>
            <person name="Uroz S."/>
            <person name="Simon-Colin C."/>
            <person name="Alain K."/>
        </authorList>
    </citation>
    <scope>NUCLEOTIDE SEQUENCE [LARGE SCALE GENOMIC DNA]</scope>
    <source>
        <strain evidence="3 4">HW T5.17</strain>
    </source>
</reference>
<feature type="chain" id="PRO_5037569850" description="SGNH hydrolase-type esterase domain-containing protein" evidence="1">
    <location>
        <begin position="24"/>
        <end position="234"/>
    </location>
</feature>
<evidence type="ECO:0000313" key="3">
    <source>
        <dbReference type="EMBL" id="MCB8879862.1"/>
    </source>
</evidence>
<organism evidence="3 4">
    <name type="scientific">Acidisoma cellulosilyticum</name>
    <dbReference type="NCBI Taxonomy" id="2802395"/>
    <lineage>
        <taxon>Bacteria</taxon>
        <taxon>Pseudomonadati</taxon>
        <taxon>Pseudomonadota</taxon>
        <taxon>Alphaproteobacteria</taxon>
        <taxon>Acetobacterales</taxon>
        <taxon>Acidocellaceae</taxon>
        <taxon>Acidisoma</taxon>
    </lineage>
</organism>
<dbReference type="InterPro" id="IPR036514">
    <property type="entry name" value="SGNH_hydro_sf"/>
</dbReference>